<dbReference type="EMBL" id="FPCJ01000001">
    <property type="protein sequence ID" value="SFV31393.1"/>
    <property type="molecule type" value="Genomic_DNA"/>
</dbReference>
<name>A0A1I7N9Y6_9BACT</name>
<feature type="region of interest" description="Disordered" evidence="10">
    <location>
        <begin position="460"/>
        <end position="482"/>
    </location>
</feature>
<feature type="domain" description="Glutamine amidotransferase type-2" evidence="11">
    <location>
        <begin position="2"/>
        <end position="213"/>
    </location>
</feature>
<keyword evidence="8" id="KW-0028">Amino-acid biosynthesis</keyword>
<evidence type="ECO:0000313" key="12">
    <source>
        <dbReference type="EMBL" id="SFV31393.1"/>
    </source>
</evidence>
<keyword evidence="8" id="KW-0061">Asparagine biosynthesis</keyword>
<dbReference type="STRING" id="1393122.SAMN05660895_1060"/>
<dbReference type="Pfam" id="PF13537">
    <property type="entry name" value="GATase_7"/>
    <property type="match status" value="1"/>
</dbReference>
<dbReference type="CDD" id="cd01991">
    <property type="entry name" value="Asn_synthase_B_C"/>
    <property type="match status" value="1"/>
</dbReference>
<reference evidence="13" key="1">
    <citation type="submission" date="2016-10" db="EMBL/GenBank/DDBJ databases">
        <authorList>
            <person name="Varghese N."/>
            <person name="Submissions S."/>
        </authorList>
    </citation>
    <scope>NUCLEOTIDE SEQUENCE [LARGE SCALE GENOMIC DNA]</scope>
    <source>
        <strain evidence="13">DSM 14807</strain>
    </source>
</reference>
<dbReference type="Gene3D" id="3.40.50.620">
    <property type="entry name" value="HUPs"/>
    <property type="match status" value="2"/>
</dbReference>
<dbReference type="InterPro" id="IPR029055">
    <property type="entry name" value="Ntn_hydrolases_N"/>
</dbReference>
<dbReference type="SUPFAM" id="SSF52402">
    <property type="entry name" value="Adenine nucleotide alpha hydrolases-like"/>
    <property type="match status" value="1"/>
</dbReference>
<evidence type="ECO:0000256" key="10">
    <source>
        <dbReference type="SAM" id="MobiDB-lite"/>
    </source>
</evidence>
<dbReference type="GO" id="GO:0005524">
    <property type="term" value="F:ATP binding"/>
    <property type="evidence" value="ECO:0007669"/>
    <property type="project" value="UniProtKB-KW"/>
</dbReference>
<keyword evidence="5 9" id="KW-0067">ATP-binding</keyword>
<dbReference type="AlphaFoldDB" id="A0A1I7N9Y6"/>
<dbReference type="InterPro" id="IPR001962">
    <property type="entry name" value="Asn_synthase"/>
</dbReference>
<keyword evidence="13" id="KW-1185">Reference proteome</keyword>
<dbReference type="GO" id="GO:0006529">
    <property type="term" value="P:asparagine biosynthetic process"/>
    <property type="evidence" value="ECO:0007669"/>
    <property type="project" value="UniProtKB-KW"/>
</dbReference>
<comment type="similarity">
    <text evidence="2">Belongs to the asparagine synthetase family.</text>
</comment>
<dbReference type="GO" id="GO:0004066">
    <property type="term" value="F:asparagine synthase (glutamine-hydrolyzing) activity"/>
    <property type="evidence" value="ECO:0007669"/>
    <property type="project" value="UniProtKB-EC"/>
</dbReference>
<dbReference type="GO" id="GO:0005829">
    <property type="term" value="C:cytosol"/>
    <property type="evidence" value="ECO:0007669"/>
    <property type="project" value="TreeGrafter"/>
</dbReference>
<dbReference type="InterPro" id="IPR006426">
    <property type="entry name" value="Asn_synth_AEB"/>
</dbReference>
<accession>A0A1I7N9Y6</accession>
<dbReference type="RefSeq" id="WP_092458668.1">
    <property type="nucleotide sequence ID" value="NZ_FPCJ01000001.1"/>
</dbReference>
<evidence type="ECO:0000256" key="2">
    <source>
        <dbReference type="ARBA" id="ARBA00005752"/>
    </source>
</evidence>
<dbReference type="InterPro" id="IPR051786">
    <property type="entry name" value="ASN_synthetase/amidase"/>
</dbReference>
<comment type="pathway">
    <text evidence="1">Amino-acid biosynthesis; L-asparagine biosynthesis; L-asparagine from L-aspartate (L-Gln route): step 1/1.</text>
</comment>
<evidence type="ECO:0000256" key="9">
    <source>
        <dbReference type="PIRSR" id="PIRSR001589-2"/>
    </source>
</evidence>
<dbReference type="OrthoDB" id="9763290at2"/>
<evidence type="ECO:0000256" key="1">
    <source>
        <dbReference type="ARBA" id="ARBA00005187"/>
    </source>
</evidence>
<evidence type="ECO:0000256" key="5">
    <source>
        <dbReference type="ARBA" id="ARBA00022840"/>
    </source>
</evidence>
<evidence type="ECO:0000256" key="3">
    <source>
        <dbReference type="ARBA" id="ARBA00012737"/>
    </source>
</evidence>
<dbReference type="InterPro" id="IPR014729">
    <property type="entry name" value="Rossmann-like_a/b/a_fold"/>
</dbReference>
<protein>
    <recommendedName>
        <fullName evidence="3">asparagine synthase (glutamine-hydrolyzing)</fullName>
        <ecNumber evidence="3">6.3.5.4</ecNumber>
    </recommendedName>
</protein>
<evidence type="ECO:0000256" key="7">
    <source>
        <dbReference type="ARBA" id="ARBA00048741"/>
    </source>
</evidence>
<dbReference type="PIRSF" id="PIRSF001589">
    <property type="entry name" value="Asn_synthetase_glu-h"/>
    <property type="match status" value="1"/>
</dbReference>
<dbReference type="EC" id="6.3.5.4" evidence="3"/>
<keyword evidence="4 9" id="KW-0547">Nucleotide-binding</keyword>
<comment type="catalytic activity">
    <reaction evidence="7">
        <text>L-aspartate + L-glutamine + ATP + H2O = L-asparagine + L-glutamate + AMP + diphosphate + H(+)</text>
        <dbReference type="Rhea" id="RHEA:12228"/>
        <dbReference type="ChEBI" id="CHEBI:15377"/>
        <dbReference type="ChEBI" id="CHEBI:15378"/>
        <dbReference type="ChEBI" id="CHEBI:29985"/>
        <dbReference type="ChEBI" id="CHEBI:29991"/>
        <dbReference type="ChEBI" id="CHEBI:30616"/>
        <dbReference type="ChEBI" id="CHEBI:33019"/>
        <dbReference type="ChEBI" id="CHEBI:58048"/>
        <dbReference type="ChEBI" id="CHEBI:58359"/>
        <dbReference type="ChEBI" id="CHEBI:456215"/>
        <dbReference type="EC" id="6.3.5.4"/>
    </reaction>
</comment>
<dbReference type="Pfam" id="PF00733">
    <property type="entry name" value="Asn_synthase"/>
    <property type="match status" value="1"/>
</dbReference>
<dbReference type="Gene3D" id="3.60.20.10">
    <property type="entry name" value="Glutamine Phosphoribosylpyrophosphate, subunit 1, domain 1"/>
    <property type="match status" value="1"/>
</dbReference>
<dbReference type="PROSITE" id="PS51278">
    <property type="entry name" value="GATASE_TYPE_2"/>
    <property type="match status" value="1"/>
</dbReference>
<evidence type="ECO:0000256" key="8">
    <source>
        <dbReference type="PIRSR" id="PIRSR001589-1"/>
    </source>
</evidence>
<feature type="binding site" evidence="9">
    <location>
        <position position="300"/>
    </location>
    <ligand>
        <name>ATP</name>
        <dbReference type="ChEBI" id="CHEBI:30616"/>
    </ligand>
</feature>
<sequence>MCRIAGLYDPESPDVAGKLLRMRDAMHRGGPDDAGMYLSPHLPLGLAHRRLSVIDLSQAGHQPMCHDMRPLVITFNGEIYNYRELRQNLMDAGEHFHTATDTEVILRGYARMGMDILPRLRGMFAFAIWDEEQRELLLVRDRMGIKPLYYGLQGTRFFFASELKAFRQAGFPLPVSLEAAAAFLQTGSIPVPLTLYENVWALPPGHYVRVQWRQDQPVVDEPTCWWCFTDLLATAQVRAGSQGYTPEAREAVRQALIDSLQVHLVADVEVGAFLSGGIDSTAIVSLLRQIGVPDIRTVSVVFPGHELDESNYARLAASHFHTRHEEVVVTLPDLLGQWEDMLGVMDQPTIDGLNVYMVSQAARKAGLKVVLSGLGGDELFGGYPSFRWVPRLRRWQASRWLPLAVQIAAWRARSVDRRRRLQAFVQQRQDPRAAYRLVRGLFTDAELQEMRWPSPLPANPYADLTDAPARKTPASPGHDRKDDKIEQVLTPLQYVSYLESRYYMRNQLLRDADVFSMAHGLELRVPFVDHHLYAAVWPYLDAAYRHGYPKRLLVEATGSLPLAIIHRPKQGFTFPFADWIRQEPLCGQIADGLHRLSKTLDLRLEGLCLPDSHWSRTWALFVLSQFVV</sequence>
<dbReference type="CDD" id="cd00712">
    <property type="entry name" value="AsnB"/>
    <property type="match status" value="1"/>
</dbReference>
<organism evidence="12 13">
    <name type="scientific">Thermoflavifilum thermophilum</name>
    <dbReference type="NCBI Taxonomy" id="1393122"/>
    <lineage>
        <taxon>Bacteria</taxon>
        <taxon>Pseudomonadati</taxon>
        <taxon>Bacteroidota</taxon>
        <taxon>Chitinophagia</taxon>
        <taxon>Chitinophagales</taxon>
        <taxon>Chitinophagaceae</taxon>
        <taxon>Thermoflavifilum</taxon>
    </lineage>
</organism>
<dbReference type="InterPro" id="IPR017932">
    <property type="entry name" value="GATase_2_dom"/>
</dbReference>
<dbReference type="InterPro" id="IPR033738">
    <property type="entry name" value="AsnB_N"/>
</dbReference>
<dbReference type="PANTHER" id="PTHR43284">
    <property type="entry name" value="ASPARAGINE SYNTHETASE (GLUTAMINE-HYDROLYZING)"/>
    <property type="match status" value="1"/>
</dbReference>
<dbReference type="NCBIfam" id="TIGR01536">
    <property type="entry name" value="asn_synth_AEB"/>
    <property type="match status" value="1"/>
</dbReference>
<evidence type="ECO:0000256" key="4">
    <source>
        <dbReference type="ARBA" id="ARBA00022741"/>
    </source>
</evidence>
<evidence type="ECO:0000256" key="6">
    <source>
        <dbReference type="ARBA" id="ARBA00022962"/>
    </source>
</evidence>
<dbReference type="Proteomes" id="UP000199537">
    <property type="component" value="Unassembled WGS sequence"/>
</dbReference>
<proteinExistence type="inferred from homology"/>
<evidence type="ECO:0000313" key="13">
    <source>
        <dbReference type="Proteomes" id="UP000199537"/>
    </source>
</evidence>
<dbReference type="PANTHER" id="PTHR43284:SF1">
    <property type="entry name" value="ASPARAGINE SYNTHETASE"/>
    <property type="match status" value="1"/>
</dbReference>
<feature type="binding site" evidence="9">
    <location>
        <begin position="372"/>
        <end position="373"/>
    </location>
    <ligand>
        <name>ATP</name>
        <dbReference type="ChEBI" id="CHEBI:30616"/>
    </ligand>
</feature>
<feature type="active site" description="For GATase activity" evidence="8">
    <location>
        <position position="2"/>
    </location>
</feature>
<feature type="binding site" evidence="9">
    <location>
        <position position="101"/>
    </location>
    <ligand>
        <name>L-glutamine</name>
        <dbReference type="ChEBI" id="CHEBI:58359"/>
    </ligand>
</feature>
<dbReference type="SUPFAM" id="SSF56235">
    <property type="entry name" value="N-terminal nucleophile aminohydrolases (Ntn hydrolases)"/>
    <property type="match status" value="1"/>
</dbReference>
<gene>
    <name evidence="12" type="ORF">SAMN05660895_1060</name>
</gene>
<evidence type="ECO:0000259" key="11">
    <source>
        <dbReference type="PROSITE" id="PS51278"/>
    </source>
</evidence>
<keyword evidence="6 8" id="KW-0315">Glutamine amidotransferase</keyword>